<dbReference type="InterPro" id="IPR051267">
    <property type="entry name" value="STEAP_metalloreductase"/>
</dbReference>
<keyword evidence="4" id="KW-1185">Reference proteome</keyword>
<dbReference type="Pfam" id="PF03807">
    <property type="entry name" value="F420_oxidored"/>
    <property type="match status" value="1"/>
</dbReference>
<dbReference type="AlphaFoldDB" id="A0A561TT72"/>
<dbReference type="Gene3D" id="3.40.50.720">
    <property type="entry name" value="NAD(P)-binding Rossmann-like Domain"/>
    <property type="match status" value="1"/>
</dbReference>
<dbReference type="InterPro" id="IPR036291">
    <property type="entry name" value="NAD(P)-bd_dom_sf"/>
</dbReference>
<comment type="caution">
    <text evidence="3">The sequence shown here is derived from an EMBL/GenBank/DDBJ whole genome shotgun (WGS) entry which is preliminary data.</text>
</comment>
<evidence type="ECO:0000313" key="4">
    <source>
        <dbReference type="Proteomes" id="UP000317940"/>
    </source>
</evidence>
<evidence type="ECO:0000313" key="3">
    <source>
        <dbReference type="EMBL" id="TWF90311.1"/>
    </source>
</evidence>
<gene>
    <name evidence="3" type="ORF">FHX73_13355</name>
</gene>
<dbReference type="EMBL" id="VIWT01000003">
    <property type="protein sequence ID" value="TWF90311.1"/>
    <property type="molecule type" value="Genomic_DNA"/>
</dbReference>
<dbReference type="Proteomes" id="UP000317940">
    <property type="component" value="Unassembled WGS sequence"/>
</dbReference>
<evidence type="ECO:0000259" key="2">
    <source>
        <dbReference type="Pfam" id="PF03807"/>
    </source>
</evidence>
<protein>
    <recommendedName>
        <fullName evidence="2">Pyrroline-5-carboxylate reductase catalytic N-terminal domain-containing protein</fullName>
    </recommendedName>
</protein>
<feature type="domain" description="Pyrroline-5-carboxylate reductase catalytic N-terminal" evidence="2">
    <location>
        <begin position="2"/>
        <end position="93"/>
    </location>
</feature>
<dbReference type="InterPro" id="IPR028939">
    <property type="entry name" value="P5C_Rdtase_cat_N"/>
</dbReference>
<proteinExistence type="predicted"/>
<reference evidence="3 4" key="1">
    <citation type="submission" date="2019-06" db="EMBL/GenBank/DDBJ databases">
        <title>Sequencing the genomes of 1000 actinobacteria strains.</title>
        <authorList>
            <person name="Klenk H.-P."/>
        </authorList>
    </citation>
    <scope>NUCLEOTIDE SEQUENCE [LARGE SCALE GENOMIC DNA]</scope>
    <source>
        <strain evidence="3 4">DSM 44826</strain>
    </source>
</reference>
<dbReference type="PANTHER" id="PTHR14239">
    <property type="entry name" value="DUDULIN-RELATED"/>
    <property type="match status" value="1"/>
</dbReference>
<sequence>MKIAVLGTGEVGRTLATRLAGLGHQVTIGSRTADNAQAAEWAAANGGAHGTFATAAAGAELVLNATAGEHALAALTAAGAQNLDGKTVIDVSNWLDFSAGFPPKVVVPDEGSLVEHLQAAFPGARFVKTLNTVNIKVMVSPQEVPGRHAIFVSADDAGAKAQAVELLRSFGWTDEQITDLGGLATARGTETYLNLWLLLYGKIGHGSFNISLVEGAVQGSAEAAVESATESTVEA</sequence>
<dbReference type="OrthoDB" id="3194817at2"/>
<accession>A0A561TT72</accession>
<evidence type="ECO:0000256" key="1">
    <source>
        <dbReference type="ARBA" id="ARBA00023002"/>
    </source>
</evidence>
<dbReference type="SUPFAM" id="SSF51735">
    <property type="entry name" value="NAD(P)-binding Rossmann-fold domains"/>
    <property type="match status" value="1"/>
</dbReference>
<dbReference type="GO" id="GO:0016491">
    <property type="term" value="F:oxidoreductase activity"/>
    <property type="evidence" value="ECO:0007669"/>
    <property type="project" value="UniProtKB-KW"/>
</dbReference>
<organism evidence="3 4">
    <name type="scientific">Kitasatospora viridis</name>
    <dbReference type="NCBI Taxonomy" id="281105"/>
    <lineage>
        <taxon>Bacteria</taxon>
        <taxon>Bacillati</taxon>
        <taxon>Actinomycetota</taxon>
        <taxon>Actinomycetes</taxon>
        <taxon>Kitasatosporales</taxon>
        <taxon>Streptomycetaceae</taxon>
        <taxon>Kitasatospora</taxon>
    </lineage>
</organism>
<dbReference type="RefSeq" id="WP_145909523.1">
    <property type="nucleotide sequence ID" value="NZ_BAAAMZ010000001.1"/>
</dbReference>
<name>A0A561TT72_9ACTN</name>
<keyword evidence="1" id="KW-0560">Oxidoreductase</keyword>